<dbReference type="SUPFAM" id="SSF55008">
    <property type="entry name" value="HMA, heavy metal-associated domain"/>
    <property type="match status" value="1"/>
</dbReference>
<sequence length="67" mass="7667">MAVETIFVNEATSEKPIQEIESLLNQLDGIERVLLDTTDGEVKVEFDDKKISIEQIVITLKQHNFHI</sequence>
<dbReference type="Gene3D" id="3.30.70.100">
    <property type="match status" value="1"/>
</dbReference>
<name>A0A0U1P342_9BACI</name>
<evidence type="ECO:0000313" key="3">
    <source>
        <dbReference type="Proteomes" id="UP000199087"/>
    </source>
</evidence>
<dbReference type="Pfam" id="PF00403">
    <property type="entry name" value="HMA"/>
    <property type="match status" value="1"/>
</dbReference>
<dbReference type="PROSITE" id="PS50846">
    <property type="entry name" value="HMA_2"/>
    <property type="match status" value="1"/>
</dbReference>
<dbReference type="GO" id="GO:0046872">
    <property type="term" value="F:metal ion binding"/>
    <property type="evidence" value="ECO:0007669"/>
    <property type="project" value="InterPro"/>
</dbReference>
<reference evidence="3" key="1">
    <citation type="submission" date="2015-05" db="EMBL/GenBank/DDBJ databases">
        <authorList>
            <person name="Urmite Genomes"/>
        </authorList>
    </citation>
    <scope>NUCLEOTIDE SEQUENCE [LARGE SCALE GENOMIC DNA]</scope>
    <source>
        <strain evidence="3">LF1</strain>
    </source>
</reference>
<accession>A0A0U1P342</accession>
<protein>
    <submittedName>
        <fullName evidence="2">HMA, heavy metal-associated domain-containing protein</fullName>
    </submittedName>
</protein>
<proteinExistence type="predicted"/>
<dbReference type="InterPro" id="IPR036163">
    <property type="entry name" value="HMA_dom_sf"/>
</dbReference>
<dbReference type="InterPro" id="IPR006121">
    <property type="entry name" value="HMA_dom"/>
</dbReference>
<dbReference type="Proteomes" id="UP000199087">
    <property type="component" value="Unassembled WGS sequence"/>
</dbReference>
<dbReference type="AlphaFoldDB" id="A0A0U1P342"/>
<dbReference type="RefSeq" id="WP_090638932.1">
    <property type="nucleotide sequence ID" value="NZ_CVRB01000005.1"/>
</dbReference>
<gene>
    <name evidence="2" type="ORF">BN000_04762</name>
</gene>
<feature type="domain" description="HMA" evidence="1">
    <location>
        <begin position="2"/>
        <end position="67"/>
    </location>
</feature>
<keyword evidence="3" id="KW-1185">Reference proteome</keyword>
<evidence type="ECO:0000259" key="1">
    <source>
        <dbReference type="PROSITE" id="PS50846"/>
    </source>
</evidence>
<dbReference type="EMBL" id="CVRB01000005">
    <property type="protein sequence ID" value="CRK84715.1"/>
    <property type="molecule type" value="Genomic_DNA"/>
</dbReference>
<organism evidence="2 3">
    <name type="scientific">Neobacillus massiliamazoniensis</name>
    <dbReference type="NCBI Taxonomy" id="1499688"/>
    <lineage>
        <taxon>Bacteria</taxon>
        <taxon>Bacillati</taxon>
        <taxon>Bacillota</taxon>
        <taxon>Bacilli</taxon>
        <taxon>Bacillales</taxon>
        <taxon>Bacillaceae</taxon>
        <taxon>Neobacillus</taxon>
    </lineage>
</organism>
<dbReference type="OrthoDB" id="2428971at2"/>
<evidence type="ECO:0000313" key="2">
    <source>
        <dbReference type="EMBL" id="CRK84715.1"/>
    </source>
</evidence>